<evidence type="ECO:0000256" key="10">
    <source>
        <dbReference type="ARBA" id="ARBA00032441"/>
    </source>
</evidence>
<dbReference type="Gene3D" id="3.40.50.300">
    <property type="entry name" value="P-loop containing nucleotide triphosphate hydrolases"/>
    <property type="match status" value="1"/>
</dbReference>
<name>A0ABR7CKH5_9BACT</name>
<evidence type="ECO:0000256" key="9">
    <source>
        <dbReference type="ARBA" id="ARBA00022842"/>
    </source>
</evidence>
<keyword evidence="7" id="KW-0547">Nucleotide-binding</keyword>
<evidence type="ECO:0000313" key="12">
    <source>
        <dbReference type="Proteomes" id="UP000636891"/>
    </source>
</evidence>
<dbReference type="PANTHER" id="PTHR33540:SF2">
    <property type="entry name" value="TRNA THREONYLCARBAMOYLADENOSINE BIOSYNTHESIS PROTEIN TSAE"/>
    <property type="match status" value="1"/>
</dbReference>
<dbReference type="NCBIfam" id="TIGR00150">
    <property type="entry name" value="T6A_YjeE"/>
    <property type="match status" value="1"/>
</dbReference>
<organism evidence="11 12">
    <name type="scientific">Alistipes hominis</name>
    <dbReference type="NCBI Taxonomy" id="2763015"/>
    <lineage>
        <taxon>Bacteria</taxon>
        <taxon>Pseudomonadati</taxon>
        <taxon>Bacteroidota</taxon>
        <taxon>Bacteroidia</taxon>
        <taxon>Bacteroidales</taxon>
        <taxon>Rikenellaceae</taxon>
        <taxon>Alistipes</taxon>
    </lineage>
</organism>
<evidence type="ECO:0000256" key="6">
    <source>
        <dbReference type="ARBA" id="ARBA00022723"/>
    </source>
</evidence>
<dbReference type="RefSeq" id="WP_055202558.1">
    <property type="nucleotide sequence ID" value="NZ_JACOOK010000002.1"/>
</dbReference>
<dbReference type="InterPro" id="IPR027417">
    <property type="entry name" value="P-loop_NTPase"/>
</dbReference>
<keyword evidence="4" id="KW-0963">Cytoplasm</keyword>
<dbReference type="Pfam" id="PF02367">
    <property type="entry name" value="TsaE"/>
    <property type="match status" value="1"/>
</dbReference>
<dbReference type="InterPro" id="IPR003442">
    <property type="entry name" value="T6A_TsaE"/>
</dbReference>
<evidence type="ECO:0000256" key="2">
    <source>
        <dbReference type="ARBA" id="ARBA00007599"/>
    </source>
</evidence>
<keyword evidence="12" id="KW-1185">Reference proteome</keyword>
<dbReference type="EMBL" id="JACOOK010000002">
    <property type="protein sequence ID" value="MBC5616157.1"/>
    <property type="molecule type" value="Genomic_DNA"/>
</dbReference>
<evidence type="ECO:0000256" key="7">
    <source>
        <dbReference type="ARBA" id="ARBA00022741"/>
    </source>
</evidence>
<sequence>MILKIGSTDDLPKAAAAILESLDGRSVVAFRGEMGAGKTTLIRAICDALGVTDTVTSPTFAIVNEYRGEGIPPVYHFDFYRIDRIEEAFDFGYEEYFYGGDLCLVEWPEKIESLLPDDAMTVRIEVTGEDSRTIEIDPQD</sequence>
<gene>
    <name evidence="11" type="primary">tsaE</name>
    <name evidence="11" type="ORF">H8S08_03870</name>
</gene>
<dbReference type="SUPFAM" id="SSF52540">
    <property type="entry name" value="P-loop containing nucleoside triphosphate hydrolases"/>
    <property type="match status" value="1"/>
</dbReference>
<comment type="similarity">
    <text evidence="2">Belongs to the TsaE family.</text>
</comment>
<evidence type="ECO:0000313" key="11">
    <source>
        <dbReference type="EMBL" id="MBC5616157.1"/>
    </source>
</evidence>
<comment type="subcellular location">
    <subcellularLocation>
        <location evidence="1">Cytoplasm</location>
    </subcellularLocation>
</comment>
<evidence type="ECO:0000256" key="4">
    <source>
        <dbReference type="ARBA" id="ARBA00022490"/>
    </source>
</evidence>
<proteinExistence type="inferred from homology"/>
<keyword evidence="5" id="KW-0819">tRNA processing</keyword>
<evidence type="ECO:0000256" key="5">
    <source>
        <dbReference type="ARBA" id="ARBA00022694"/>
    </source>
</evidence>
<comment type="caution">
    <text evidence="11">The sequence shown here is derived from an EMBL/GenBank/DDBJ whole genome shotgun (WGS) entry which is preliminary data.</text>
</comment>
<dbReference type="Proteomes" id="UP000636891">
    <property type="component" value="Unassembled WGS sequence"/>
</dbReference>
<reference evidence="11 12" key="1">
    <citation type="submission" date="2020-08" db="EMBL/GenBank/DDBJ databases">
        <title>Genome public.</title>
        <authorList>
            <person name="Liu C."/>
            <person name="Sun Q."/>
        </authorList>
    </citation>
    <scope>NUCLEOTIDE SEQUENCE [LARGE SCALE GENOMIC DNA]</scope>
    <source>
        <strain evidence="11 12">New-7</strain>
    </source>
</reference>
<evidence type="ECO:0000256" key="1">
    <source>
        <dbReference type="ARBA" id="ARBA00004496"/>
    </source>
</evidence>
<keyword evidence="6" id="KW-0479">Metal-binding</keyword>
<keyword evidence="8" id="KW-0067">ATP-binding</keyword>
<evidence type="ECO:0000256" key="8">
    <source>
        <dbReference type="ARBA" id="ARBA00022840"/>
    </source>
</evidence>
<dbReference type="PANTHER" id="PTHR33540">
    <property type="entry name" value="TRNA THREONYLCARBAMOYLADENOSINE BIOSYNTHESIS PROTEIN TSAE"/>
    <property type="match status" value="1"/>
</dbReference>
<protein>
    <recommendedName>
        <fullName evidence="3">tRNA threonylcarbamoyladenosine biosynthesis protein TsaE</fullName>
    </recommendedName>
    <alternativeName>
        <fullName evidence="10">t(6)A37 threonylcarbamoyladenosine biosynthesis protein TsaE</fullName>
    </alternativeName>
</protein>
<evidence type="ECO:0000256" key="3">
    <source>
        <dbReference type="ARBA" id="ARBA00019010"/>
    </source>
</evidence>
<keyword evidence="9" id="KW-0460">Magnesium</keyword>
<accession>A0ABR7CKH5</accession>